<evidence type="ECO:0000256" key="2">
    <source>
        <dbReference type="SAM" id="SignalP"/>
    </source>
</evidence>
<feature type="region of interest" description="Disordered" evidence="1">
    <location>
        <begin position="79"/>
        <end position="103"/>
    </location>
</feature>
<name>A0A242AA86_9ENTE</name>
<evidence type="ECO:0000313" key="3">
    <source>
        <dbReference type="EMBL" id="OTN77944.1"/>
    </source>
</evidence>
<proteinExistence type="predicted"/>
<feature type="chain" id="PRO_5012512238" evidence="2">
    <location>
        <begin position="26"/>
        <end position="130"/>
    </location>
</feature>
<dbReference type="AlphaFoldDB" id="A0A242AA86"/>
<organism evidence="3 4">
    <name type="scientific">Candidatus Enterococcus testudinis</name>
    <dbReference type="NCBI Taxonomy" id="1834191"/>
    <lineage>
        <taxon>Bacteria</taxon>
        <taxon>Bacillati</taxon>
        <taxon>Bacillota</taxon>
        <taxon>Bacilli</taxon>
        <taxon>Lactobacillales</taxon>
        <taxon>Enterococcaceae</taxon>
        <taxon>Enterococcus</taxon>
    </lineage>
</organism>
<evidence type="ECO:0000313" key="4">
    <source>
        <dbReference type="Proteomes" id="UP000195043"/>
    </source>
</evidence>
<dbReference type="Proteomes" id="UP000195043">
    <property type="component" value="Unassembled WGS sequence"/>
</dbReference>
<dbReference type="RefSeq" id="WP_086275893.1">
    <property type="nucleotide sequence ID" value="NZ_NGKU01000001.1"/>
</dbReference>
<dbReference type="OrthoDB" id="5149150at2"/>
<keyword evidence="2" id="KW-0732">Signal</keyword>
<feature type="signal peptide" evidence="2">
    <location>
        <begin position="1"/>
        <end position="25"/>
    </location>
</feature>
<dbReference type="EMBL" id="NGKU01000001">
    <property type="protein sequence ID" value="OTN77944.1"/>
    <property type="molecule type" value="Genomic_DNA"/>
</dbReference>
<sequence length="130" mass="13857">MNKTRKKIMAFAFMLTLIGGPIASAQTSLSSFSTTTGKLNGSGYTAYQKKTNASNSGDVQKFYNGGYNADIRMNSSVGSGTWRRQIGSQSTTTTIAPHSSVKSGTSVRIQVSNNLTTTVNTQSSGSWRAR</sequence>
<protein>
    <submittedName>
        <fullName evidence="3">Uncharacterized protein</fullName>
    </submittedName>
</protein>
<comment type="caution">
    <text evidence="3">The sequence shown here is derived from an EMBL/GenBank/DDBJ whole genome shotgun (WGS) entry which is preliminary data.</text>
</comment>
<evidence type="ECO:0000256" key="1">
    <source>
        <dbReference type="SAM" id="MobiDB-lite"/>
    </source>
</evidence>
<gene>
    <name evidence="3" type="ORF">A5886_003045</name>
</gene>
<feature type="compositionally biased region" description="Polar residues" evidence="1">
    <location>
        <begin position="86"/>
        <end position="103"/>
    </location>
</feature>
<keyword evidence="4" id="KW-1185">Reference proteome</keyword>
<accession>A0A242AA86</accession>
<dbReference type="STRING" id="1834191.A5886_003045"/>
<reference evidence="3 4" key="1">
    <citation type="submission" date="2017-05" db="EMBL/GenBank/DDBJ databases">
        <title>The Genome Sequence of Enterococcus sp. 8G7_MSG3316.</title>
        <authorList>
            <consortium name="The Broad Institute Genomics Platform"/>
            <consortium name="The Broad Institute Genomic Center for Infectious Diseases"/>
            <person name="Earl A."/>
            <person name="Manson A."/>
            <person name="Schwartman J."/>
            <person name="Gilmore M."/>
            <person name="Abouelleil A."/>
            <person name="Cao P."/>
            <person name="Chapman S."/>
            <person name="Cusick C."/>
            <person name="Shea T."/>
            <person name="Young S."/>
            <person name="Neafsey D."/>
            <person name="Nusbaum C."/>
            <person name="Birren B."/>
        </authorList>
    </citation>
    <scope>NUCLEOTIDE SEQUENCE [LARGE SCALE GENOMIC DNA]</scope>
    <source>
        <strain evidence="3 4">8G7_MSG3316</strain>
    </source>
</reference>